<evidence type="ECO:0000256" key="3">
    <source>
        <dbReference type="ARBA" id="ARBA00022729"/>
    </source>
</evidence>
<feature type="signal peptide" evidence="6">
    <location>
        <begin position="1"/>
        <end position="30"/>
    </location>
</feature>
<dbReference type="CDD" id="cd15798">
    <property type="entry name" value="PMEI-like_3"/>
    <property type="match status" value="1"/>
</dbReference>
<evidence type="ECO:0000256" key="2">
    <source>
        <dbReference type="ARBA" id="ARBA00022525"/>
    </source>
</evidence>
<protein>
    <submittedName>
        <fullName evidence="8">Pectinesterase inhibitor domain</fullName>
    </submittedName>
</protein>
<dbReference type="Gene3D" id="1.20.140.40">
    <property type="entry name" value="Invertase/pectin methylesterase inhibitor family protein"/>
    <property type="match status" value="1"/>
</dbReference>
<dbReference type="InterPro" id="IPR051955">
    <property type="entry name" value="PME_Inhibitor"/>
</dbReference>
<dbReference type="GO" id="GO:0005576">
    <property type="term" value="C:extracellular region"/>
    <property type="evidence" value="ECO:0007669"/>
    <property type="project" value="UniProtKB-SubCell"/>
</dbReference>
<reference evidence="8 9" key="1">
    <citation type="journal article" date="2017" name="Mol. Plant">
        <title>The Genome of Medicinal Plant Macleaya cordata Provides New Insights into Benzylisoquinoline Alkaloids Metabolism.</title>
        <authorList>
            <person name="Liu X."/>
            <person name="Liu Y."/>
            <person name="Huang P."/>
            <person name="Ma Y."/>
            <person name="Qing Z."/>
            <person name="Tang Q."/>
            <person name="Cao H."/>
            <person name="Cheng P."/>
            <person name="Zheng Y."/>
            <person name="Yuan Z."/>
            <person name="Zhou Y."/>
            <person name="Liu J."/>
            <person name="Tang Z."/>
            <person name="Zhuo Y."/>
            <person name="Zhang Y."/>
            <person name="Yu L."/>
            <person name="Huang J."/>
            <person name="Yang P."/>
            <person name="Peng Q."/>
            <person name="Zhang J."/>
            <person name="Jiang W."/>
            <person name="Zhang Z."/>
            <person name="Lin K."/>
            <person name="Ro D.K."/>
            <person name="Chen X."/>
            <person name="Xiong X."/>
            <person name="Shang Y."/>
            <person name="Huang S."/>
            <person name="Zeng J."/>
        </authorList>
    </citation>
    <scope>NUCLEOTIDE SEQUENCE [LARGE SCALE GENOMIC DNA]</scope>
    <source>
        <strain evidence="9">cv. BLH2017</strain>
        <tissue evidence="8">Root</tissue>
    </source>
</reference>
<evidence type="ECO:0000313" key="9">
    <source>
        <dbReference type="Proteomes" id="UP000195402"/>
    </source>
</evidence>
<feature type="domain" description="Pectinesterase inhibitor" evidence="7">
    <location>
        <begin position="34"/>
        <end position="190"/>
    </location>
</feature>
<organism evidence="8 9">
    <name type="scientific">Macleaya cordata</name>
    <name type="common">Five-seeded plume-poppy</name>
    <name type="synonym">Bocconia cordata</name>
    <dbReference type="NCBI Taxonomy" id="56857"/>
    <lineage>
        <taxon>Eukaryota</taxon>
        <taxon>Viridiplantae</taxon>
        <taxon>Streptophyta</taxon>
        <taxon>Embryophyta</taxon>
        <taxon>Tracheophyta</taxon>
        <taxon>Spermatophyta</taxon>
        <taxon>Magnoliopsida</taxon>
        <taxon>Ranunculales</taxon>
        <taxon>Papaveraceae</taxon>
        <taxon>Papaveroideae</taxon>
        <taxon>Macleaya</taxon>
    </lineage>
</organism>
<sequence length="205" mass="22682">MEGYRTTVTLLAAIAVFVLVFNTNMETCSAATTTTTKFIQTSCNTTTYPKICIKSLSSYSNKIKTSYRMLCYTALTVSLKSAAKTSTIVTNLSRRHDLKPSEAAAVKDCVEDMGDSIDELRQSLKEMKNLNGTDFDNKMSNIKTWVSAALTDDDTCMEGVDDESLKGSVRTTIRNNVVSTAQLTTNALAIVNSLNKKYLRRRRSH</sequence>
<dbReference type="InterPro" id="IPR006501">
    <property type="entry name" value="Pectinesterase_inhib_dom"/>
</dbReference>
<dbReference type="Proteomes" id="UP000195402">
    <property type="component" value="Unassembled WGS sequence"/>
</dbReference>
<evidence type="ECO:0000256" key="5">
    <source>
        <dbReference type="ARBA" id="ARBA00038471"/>
    </source>
</evidence>
<evidence type="ECO:0000259" key="7">
    <source>
        <dbReference type="SMART" id="SM00856"/>
    </source>
</evidence>
<dbReference type="PANTHER" id="PTHR31080">
    <property type="entry name" value="PECTINESTERASE INHIBITOR-LIKE"/>
    <property type="match status" value="1"/>
</dbReference>
<dbReference type="EMBL" id="MVGT01003932">
    <property type="protein sequence ID" value="OVA03003.1"/>
    <property type="molecule type" value="Genomic_DNA"/>
</dbReference>
<evidence type="ECO:0000256" key="6">
    <source>
        <dbReference type="SAM" id="SignalP"/>
    </source>
</evidence>
<dbReference type="Pfam" id="PF04043">
    <property type="entry name" value="PMEI"/>
    <property type="match status" value="1"/>
</dbReference>
<evidence type="ECO:0000256" key="1">
    <source>
        <dbReference type="ARBA" id="ARBA00004239"/>
    </source>
</evidence>
<dbReference type="OrthoDB" id="1430376at2759"/>
<gene>
    <name evidence="8" type="ORF">BVC80_8797g19</name>
</gene>
<feature type="chain" id="PRO_5012667933" evidence="6">
    <location>
        <begin position="31"/>
        <end position="205"/>
    </location>
</feature>
<name>A0A200PXN7_MACCD</name>
<comment type="caution">
    <text evidence="8">The sequence shown here is derived from an EMBL/GenBank/DDBJ whole genome shotgun (WGS) entry which is preliminary data.</text>
</comment>
<dbReference type="AlphaFoldDB" id="A0A200PXN7"/>
<dbReference type="SMART" id="SM00856">
    <property type="entry name" value="PMEI"/>
    <property type="match status" value="1"/>
</dbReference>
<accession>A0A200PXN7</accession>
<dbReference type="STRING" id="56857.A0A200PXN7"/>
<evidence type="ECO:0000256" key="4">
    <source>
        <dbReference type="ARBA" id="ARBA00023157"/>
    </source>
</evidence>
<keyword evidence="9" id="KW-1185">Reference proteome</keyword>
<keyword evidence="3 6" id="KW-0732">Signal</keyword>
<comment type="similarity">
    <text evidence="5">Belongs to the PMEI family.</text>
</comment>
<dbReference type="InterPro" id="IPR035513">
    <property type="entry name" value="Invertase/methylesterase_inhib"/>
</dbReference>
<dbReference type="PANTHER" id="PTHR31080:SF161">
    <property type="entry name" value="OS10G0508700 PROTEIN"/>
    <property type="match status" value="1"/>
</dbReference>
<dbReference type="OMA" id="PYASTIQ"/>
<dbReference type="SUPFAM" id="SSF101148">
    <property type="entry name" value="Plant invertase/pectin methylesterase inhibitor"/>
    <property type="match status" value="1"/>
</dbReference>
<dbReference type="GO" id="GO:0004857">
    <property type="term" value="F:enzyme inhibitor activity"/>
    <property type="evidence" value="ECO:0007669"/>
    <property type="project" value="InterPro"/>
</dbReference>
<evidence type="ECO:0000313" key="8">
    <source>
        <dbReference type="EMBL" id="OVA03003.1"/>
    </source>
</evidence>
<dbReference type="InParanoid" id="A0A200PXN7"/>
<keyword evidence="4" id="KW-1015">Disulfide bond</keyword>
<dbReference type="FunFam" id="1.20.140.40:FF:000006">
    <property type="entry name" value="Pectinesterase inhibitor 3"/>
    <property type="match status" value="1"/>
</dbReference>
<comment type="subcellular location">
    <subcellularLocation>
        <location evidence="1">Secreted</location>
        <location evidence="1">Extracellular space</location>
    </subcellularLocation>
</comment>
<keyword evidence="2" id="KW-0964">Secreted</keyword>
<proteinExistence type="inferred from homology"/>
<dbReference type="NCBIfam" id="TIGR01614">
    <property type="entry name" value="PME_inhib"/>
    <property type="match status" value="1"/>
</dbReference>